<reference evidence="2" key="1">
    <citation type="journal article" date="2022" name="bioRxiv">
        <title>Sequencing and chromosome-scale assembly of the giantPleurodeles waltlgenome.</title>
        <authorList>
            <person name="Brown T."/>
            <person name="Elewa A."/>
            <person name="Iarovenko S."/>
            <person name="Subramanian E."/>
            <person name="Araus A.J."/>
            <person name="Petzold A."/>
            <person name="Susuki M."/>
            <person name="Suzuki K.-i.T."/>
            <person name="Hayashi T."/>
            <person name="Toyoda A."/>
            <person name="Oliveira C."/>
            <person name="Osipova E."/>
            <person name="Leigh N.D."/>
            <person name="Simon A."/>
            <person name="Yun M.H."/>
        </authorList>
    </citation>
    <scope>NUCLEOTIDE SEQUENCE</scope>
    <source>
        <strain evidence="2">20211129_DDA</strain>
        <tissue evidence="2">Liver</tissue>
    </source>
</reference>
<dbReference type="EMBL" id="JANPWB010000007">
    <property type="protein sequence ID" value="KAJ1170180.1"/>
    <property type="molecule type" value="Genomic_DNA"/>
</dbReference>
<accession>A0AAV7T1B7</accession>
<feature type="compositionally biased region" description="Basic and acidic residues" evidence="1">
    <location>
        <begin position="128"/>
        <end position="138"/>
    </location>
</feature>
<organism evidence="2 3">
    <name type="scientific">Pleurodeles waltl</name>
    <name type="common">Iberian ribbed newt</name>
    <dbReference type="NCBI Taxonomy" id="8319"/>
    <lineage>
        <taxon>Eukaryota</taxon>
        <taxon>Metazoa</taxon>
        <taxon>Chordata</taxon>
        <taxon>Craniata</taxon>
        <taxon>Vertebrata</taxon>
        <taxon>Euteleostomi</taxon>
        <taxon>Amphibia</taxon>
        <taxon>Batrachia</taxon>
        <taxon>Caudata</taxon>
        <taxon>Salamandroidea</taxon>
        <taxon>Salamandridae</taxon>
        <taxon>Pleurodelinae</taxon>
        <taxon>Pleurodeles</taxon>
    </lineage>
</organism>
<evidence type="ECO:0000256" key="1">
    <source>
        <dbReference type="SAM" id="MobiDB-lite"/>
    </source>
</evidence>
<feature type="compositionally biased region" description="Polar residues" evidence="1">
    <location>
        <begin position="145"/>
        <end position="156"/>
    </location>
</feature>
<comment type="caution">
    <text evidence="2">The sequence shown here is derived from an EMBL/GenBank/DDBJ whole genome shotgun (WGS) entry which is preliminary data.</text>
</comment>
<dbReference type="Proteomes" id="UP001066276">
    <property type="component" value="Chromosome 4_1"/>
</dbReference>
<feature type="compositionally biased region" description="Polar residues" evidence="1">
    <location>
        <begin position="102"/>
        <end position="111"/>
    </location>
</feature>
<evidence type="ECO:0000313" key="3">
    <source>
        <dbReference type="Proteomes" id="UP001066276"/>
    </source>
</evidence>
<sequence>MGQCPGGTFQNPETVSQDDDLVIRKQTSQKESAARPQGGKIMPGTPDEEEEHERPRRGEEIPTRVMARREESPRSAWDSARGGAFQNPEAASQDDDLVIRKQMSQKGSAAQPQGGKTPPETPDEEEEHERPRRGEETPTRVTAGQEESPQSVLQHRSASHVPAY</sequence>
<evidence type="ECO:0000313" key="2">
    <source>
        <dbReference type="EMBL" id="KAJ1170180.1"/>
    </source>
</evidence>
<protein>
    <submittedName>
        <fullName evidence="2">Uncharacterized protein</fullName>
    </submittedName>
</protein>
<gene>
    <name evidence="2" type="ORF">NDU88_002061</name>
</gene>
<feature type="region of interest" description="Disordered" evidence="1">
    <location>
        <begin position="1"/>
        <end position="164"/>
    </location>
</feature>
<name>A0AAV7T1B7_PLEWA</name>
<keyword evidence="3" id="KW-1185">Reference proteome</keyword>
<dbReference type="AlphaFoldDB" id="A0AAV7T1B7"/>
<feature type="compositionally biased region" description="Basic and acidic residues" evidence="1">
    <location>
        <begin position="52"/>
        <end position="73"/>
    </location>
</feature>
<proteinExistence type="predicted"/>